<dbReference type="RefSeq" id="XP_016635910.1">
    <property type="nucleotide sequence ID" value="XM_016772440.1"/>
</dbReference>
<dbReference type="SUPFAM" id="SSF51556">
    <property type="entry name" value="Metallo-dependent hydrolases"/>
    <property type="match status" value="1"/>
</dbReference>
<keyword evidence="4" id="KW-1185">Reference proteome</keyword>
<dbReference type="PANTHER" id="PTHR43794:SF11">
    <property type="entry name" value="AMIDOHYDROLASE-RELATED DOMAIN-CONTAINING PROTEIN"/>
    <property type="match status" value="1"/>
</dbReference>
<dbReference type="PANTHER" id="PTHR43794">
    <property type="entry name" value="AMINOHYDROLASE SSNA-RELATED"/>
    <property type="match status" value="1"/>
</dbReference>
<proteinExistence type="predicted"/>
<accession>A0A0D2K773</accession>
<reference evidence="3 4" key="1">
    <citation type="submission" date="2015-01" db="EMBL/GenBank/DDBJ databases">
        <title>The Genome Sequence of Fonsecaea multimorphosa CBS 102226.</title>
        <authorList>
            <consortium name="The Broad Institute Genomics Platform"/>
            <person name="Cuomo C."/>
            <person name="de Hoog S."/>
            <person name="Gorbushina A."/>
            <person name="Stielow B."/>
            <person name="Teixiera M."/>
            <person name="Abouelleil A."/>
            <person name="Chapman S.B."/>
            <person name="Priest M."/>
            <person name="Young S.K."/>
            <person name="Wortman J."/>
            <person name="Nusbaum C."/>
            <person name="Birren B."/>
        </authorList>
    </citation>
    <scope>NUCLEOTIDE SEQUENCE [LARGE SCALE GENOMIC DNA]</scope>
    <source>
        <strain evidence="3 4">CBS 102226</strain>
    </source>
</reference>
<dbReference type="Proteomes" id="UP000053411">
    <property type="component" value="Unassembled WGS sequence"/>
</dbReference>
<dbReference type="EMBL" id="KN848064">
    <property type="protein sequence ID" value="KIY01788.1"/>
    <property type="molecule type" value="Genomic_DNA"/>
</dbReference>
<name>A0A0D2K773_9EURO</name>
<dbReference type="GO" id="GO:0016810">
    <property type="term" value="F:hydrolase activity, acting on carbon-nitrogen (but not peptide) bonds"/>
    <property type="evidence" value="ECO:0007669"/>
    <property type="project" value="InterPro"/>
</dbReference>
<dbReference type="Pfam" id="PF01979">
    <property type="entry name" value="Amidohydro_1"/>
    <property type="match status" value="1"/>
</dbReference>
<evidence type="ECO:0000259" key="2">
    <source>
        <dbReference type="Pfam" id="PF01979"/>
    </source>
</evidence>
<dbReference type="Gene3D" id="3.20.20.140">
    <property type="entry name" value="Metal-dependent hydrolases"/>
    <property type="match status" value="1"/>
</dbReference>
<dbReference type="OrthoDB" id="194468at2759"/>
<feature type="domain" description="Amidohydrolase-related" evidence="2">
    <location>
        <begin position="59"/>
        <end position="427"/>
    </location>
</feature>
<dbReference type="InterPro" id="IPR011059">
    <property type="entry name" value="Metal-dep_hydrolase_composite"/>
</dbReference>
<dbReference type="AlphaFoldDB" id="A0A0D2K773"/>
<dbReference type="Gene3D" id="2.30.40.10">
    <property type="entry name" value="Urease, subunit C, domain 1"/>
    <property type="match status" value="1"/>
</dbReference>
<dbReference type="SUPFAM" id="SSF51338">
    <property type="entry name" value="Composite domain of metallo-dependent hydrolases"/>
    <property type="match status" value="1"/>
</dbReference>
<evidence type="ECO:0000256" key="1">
    <source>
        <dbReference type="ARBA" id="ARBA00022801"/>
    </source>
</evidence>
<sequence>MPGYLIKNGRVLIWDQGRKSSFPQHDILVEGNLITKVGPNLEVNASDASIQVIDATGCIVTPGFIDGHRHVFQSQLRSTVSNHTLLEYCAHLLQGRMAFLGPEDMYLSQLSGASEAIFCGVTTVMDHSHVVVTPDHAKRCIRATIESGIRSVYCASPFAIPMSLNPMTLPDMTVHHAKQIELFKTLWSQHPLGGPGNDGRLTLGLGFDTIHWIPEAEAREILTFTRDKDIPVTFHDVPRYNLPSLAFLRDKAMPVPAHTTFSHTCEPSTADIEFVRARQIGIVTTPESEMAMSHGIPSAFDFYRAAGCRVGLGIDSPAICSGDLFFAMRLALQQERMRANASFHARGKLPDLVPAHTDDVLYMATLGGAAAIHMEDKIGSLEVGKFADIVLVRTDSPSMVGSVDYSAALVTHATPADVDTVLVNGEVLKRTGRLVKVDWDDLKVKLAQNRDVLEQKFQKVNWEWNKNDLKDLWGVRSVLE</sequence>
<dbReference type="STRING" id="1442371.A0A0D2K773"/>
<gene>
    <name evidence="3" type="ORF">Z520_01926</name>
</gene>
<dbReference type="InterPro" id="IPR050287">
    <property type="entry name" value="MTA/SAH_deaminase"/>
</dbReference>
<protein>
    <recommendedName>
        <fullName evidence="2">Amidohydrolase-related domain-containing protein</fullName>
    </recommendedName>
</protein>
<dbReference type="GeneID" id="27707672"/>
<dbReference type="InterPro" id="IPR006680">
    <property type="entry name" value="Amidohydro-rel"/>
</dbReference>
<evidence type="ECO:0000313" key="3">
    <source>
        <dbReference type="EMBL" id="KIY01788.1"/>
    </source>
</evidence>
<organism evidence="3 4">
    <name type="scientific">Fonsecaea multimorphosa CBS 102226</name>
    <dbReference type="NCBI Taxonomy" id="1442371"/>
    <lineage>
        <taxon>Eukaryota</taxon>
        <taxon>Fungi</taxon>
        <taxon>Dikarya</taxon>
        <taxon>Ascomycota</taxon>
        <taxon>Pezizomycotina</taxon>
        <taxon>Eurotiomycetes</taxon>
        <taxon>Chaetothyriomycetidae</taxon>
        <taxon>Chaetothyriales</taxon>
        <taxon>Herpotrichiellaceae</taxon>
        <taxon>Fonsecaea</taxon>
    </lineage>
</organism>
<dbReference type="VEuPathDB" id="FungiDB:Z520_01926"/>
<evidence type="ECO:0000313" key="4">
    <source>
        <dbReference type="Proteomes" id="UP000053411"/>
    </source>
</evidence>
<dbReference type="InterPro" id="IPR032466">
    <property type="entry name" value="Metal_Hydrolase"/>
</dbReference>
<keyword evidence="1" id="KW-0378">Hydrolase</keyword>